<dbReference type="SUPFAM" id="SSF116726">
    <property type="entry name" value="TrkA C-terminal domain-like"/>
    <property type="match status" value="2"/>
</dbReference>
<keyword evidence="2" id="KW-0813">Transport</keyword>
<dbReference type="PANTHER" id="PTHR43652:SF2">
    <property type="entry name" value="BASIC AMINO ACID ANTIPORTER YFCC-RELATED"/>
    <property type="match status" value="1"/>
</dbReference>
<sequence>MVVVFAITLLAFGLFATERVPVDVTALLVLVALMVLEPWTQISAEEGVAGFSNSATITVLAMFILSAGVSRTGAVQRLGARMAAFAGDSERRQLLSVISVAGLPSGVLNNTPIVAMLIPVVSDLAREGHTSPSKLLIPLSYASMVGGMLTLIGTSTNLIASDVSARLLGRPFSMFEFTGLGVIVFLTGAGYLLFVGHRLIPERISASEGLLAEYRMSEYLTEVVVTDNSPLVGRTIEAINETLPSDVAVIQILRNDREVERPDTETQIRNGDALIIRARPERLKRLVSTQGLSIAPIDVPETVLDGATNGAVADANDQGGATGTTHRSRTLVELVIPTGSSFVGERAAGTPLKREYDTDLLSIRRGSDLLHRRIEGLLLDRGDTLLVHAPTDTLEQMAADPNLIVAHEIPNKEYRTAKLPLAVGIVLSVVGLAALGVLDILVAALGGVVAMVFGGVLKPDELYDAVEWDVIFLLAGLIPLGTAFAETGAANLIGGLVAETAAYLPVLGVLWVFYVITALTTAVVSNAGSVVLLVPIGVATAAEIGANPFAFVLAVTFAASADFMTPIGYQTNLLVYGPGGYRFTDYTRVGAPLQVVLSIVTVLGIATLWGV</sequence>
<dbReference type="Pfam" id="PF03600">
    <property type="entry name" value="CitMHS"/>
    <property type="match status" value="1"/>
</dbReference>
<evidence type="ECO:0000256" key="6">
    <source>
        <dbReference type="ARBA" id="ARBA00023136"/>
    </source>
</evidence>
<feature type="transmembrane region" description="Helical" evidence="7">
    <location>
        <begin position="465"/>
        <end position="485"/>
    </location>
</feature>
<evidence type="ECO:0000256" key="4">
    <source>
        <dbReference type="ARBA" id="ARBA00022737"/>
    </source>
</evidence>
<dbReference type="InterPro" id="IPR036721">
    <property type="entry name" value="RCK_C_sf"/>
</dbReference>
<dbReference type="InterPro" id="IPR006037">
    <property type="entry name" value="RCK_C"/>
</dbReference>
<reference evidence="9 10" key="1">
    <citation type="journal article" date="2014" name="PLoS Genet.">
        <title>Phylogenetically driven sequencing of extremely halophilic archaea reveals strategies for static and dynamic osmo-response.</title>
        <authorList>
            <person name="Becker E.A."/>
            <person name="Seitzer P.M."/>
            <person name="Tritt A."/>
            <person name="Larsen D."/>
            <person name="Krusor M."/>
            <person name="Yao A.I."/>
            <person name="Wu D."/>
            <person name="Madern D."/>
            <person name="Eisen J.A."/>
            <person name="Darling A.E."/>
            <person name="Facciotti M.T."/>
        </authorList>
    </citation>
    <scope>NUCLEOTIDE SEQUENCE [LARGE SCALE GENOMIC DNA]</scope>
    <source>
        <strain evidence="9 10">100A6</strain>
    </source>
</reference>
<evidence type="ECO:0000256" key="3">
    <source>
        <dbReference type="ARBA" id="ARBA00022692"/>
    </source>
</evidence>
<evidence type="ECO:0000256" key="7">
    <source>
        <dbReference type="SAM" id="Phobius"/>
    </source>
</evidence>
<dbReference type="Proteomes" id="UP000011566">
    <property type="component" value="Unassembled WGS sequence"/>
</dbReference>
<keyword evidence="4" id="KW-0677">Repeat</keyword>
<dbReference type="GO" id="GO:0008324">
    <property type="term" value="F:monoatomic cation transmembrane transporter activity"/>
    <property type="evidence" value="ECO:0007669"/>
    <property type="project" value="InterPro"/>
</dbReference>
<dbReference type="PANTHER" id="PTHR43652">
    <property type="entry name" value="BASIC AMINO ACID ANTIPORTER YFCC-RELATED"/>
    <property type="match status" value="1"/>
</dbReference>
<keyword evidence="5 7" id="KW-1133">Transmembrane helix</keyword>
<keyword evidence="10" id="KW-1185">Reference proteome</keyword>
<dbReference type="AlphaFoldDB" id="M0M006"/>
<dbReference type="InterPro" id="IPR031312">
    <property type="entry name" value="Na/sul_symport_CS"/>
</dbReference>
<dbReference type="GO" id="GO:0006813">
    <property type="term" value="P:potassium ion transport"/>
    <property type="evidence" value="ECO:0007669"/>
    <property type="project" value="InterPro"/>
</dbReference>
<accession>M0M006</accession>
<dbReference type="Gene3D" id="3.30.70.1450">
    <property type="entry name" value="Regulator of K+ conductance, C-terminal domain"/>
    <property type="match status" value="2"/>
</dbReference>
<dbReference type="eggNOG" id="arCOG00237">
    <property type="taxonomic scope" value="Archaea"/>
</dbReference>
<dbReference type="EMBL" id="AOMB01000033">
    <property type="protein sequence ID" value="EMA37715.1"/>
    <property type="molecule type" value="Genomic_DNA"/>
</dbReference>
<dbReference type="Pfam" id="PF02080">
    <property type="entry name" value="TrkA_C"/>
    <property type="match status" value="1"/>
</dbReference>
<organism evidence="9 10">
    <name type="scientific">Halococcus hamelinensis 100A6</name>
    <dbReference type="NCBI Taxonomy" id="1132509"/>
    <lineage>
        <taxon>Archaea</taxon>
        <taxon>Methanobacteriati</taxon>
        <taxon>Methanobacteriota</taxon>
        <taxon>Stenosarchaea group</taxon>
        <taxon>Halobacteria</taxon>
        <taxon>Halobacteriales</taxon>
        <taxon>Halococcaceae</taxon>
        <taxon>Halococcus</taxon>
    </lineage>
</organism>
<evidence type="ECO:0000256" key="1">
    <source>
        <dbReference type="ARBA" id="ARBA00004141"/>
    </source>
</evidence>
<feature type="transmembrane region" description="Helical" evidence="7">
    <location>
        <begin position="26"/>
        <end position="44"/>
    </location>
</feature>
<keyword evidence="6 7" id="KW-0472">Membrane</keyword>
<evidence type="ECO:0000256" key="2">
    <source>
        <dbReference type="ARBA" id="ARBA00022448"/>
    </source>
</evidence>
<evidence type="ECO:0000313" key="9">
    <source>
        <dbReference type="EMBL" id="EMA37715.1"/>
    </source>
</evidence>
<feature type="transmembrane region" description="Helical" evidence="7">
    <location>
        <begin position="421"/>
        <end position="453"/>
    </location>
</feature>
<feature type="transmembrane region" description="Helical" evidence="7">
    <location>
        <begin position="139"/>
        <end position="160"/>
    </location>
</feature>
<evidence type="ECO:0000313" key="10">
    <source>
        <dbReference type="Proteomes" id="UP000011566"/>
    </source>
</evidence>
<proteinExistence type="predicted"/>
<comment type="caution">
    <text evidence="9">The sequence shown here is derived from an EMBL/GenBank/DDBJ whole genome shotgun (WGS) entry which is preliminary data.</text>
</comment>
<comment type="subcellular location">
    <subcellularLocation>
        <location evidence="1">Membrane</location>
        <topology evidence="1">Multi-pass membrane protein</topology>
    </subcellularLocation>
</comment>
<dbReference type="PATRIC" id="fig|1132509.6.peg.2768"/>
<feature type="transmembrane region" description="Helical" evidence="7">
    <location>
        <begin position="56"/>
        <end position="74"/>
    </location>
</feature>
<keyword evidence="3 7" id="KW-0812">Transmembrane</keyword>
<dbReference type="InterPro" id="IPR051679">
    <property type="entry name" value="DASS-Related_Transporters"/>
</dbReference>
<dbReference type="GO" id="GO:0005886">
    <property type="term" value="C:plasma membrane"/>
    <property type="evidence" value="ECO:0007669"/>
    <property type="project" value="TreeGrafter"/>
</dbReference>
<evidence type="ECO:0000259" key="8">
    <source>
        <dbReference type="PROSITE" id="PS51202"/>
    </source>
</evidence>
<protein>
    <submittedName>
        <fullName evidence="9">Arsenite transport protein</fullName>
    </submittedName>
</protein>
<feature type="domain" description="RCK C-terminal" evidence="8">
    <location>
        <begin position="208"/>
        <end position="292"/>
    </location>
</feature>
<feature type="transmembrane region" description="Helical" evidence="7">
    <location>
        <begin position="589"/>
        <end position="609"/>
    </location>
</feature>
<evidence type="ECO:0000256" key="5">
    <source>
        <dbReference type="ARBA" id="ARBA00022989"/>
    </source>
</evidence>
<dbReference type="PROSITE" id="PS51202">
    <property type="entry name" value="RCK_C"/>
    <property type="match status" value="1"/>
</dbReference>
<feature type="transmembrane region" description="Helical" evidence="7">
    <location>
        <begin position="172"/>
        <end position="194"/>
    </location>
</feature>
<gene>
    <name evidence="9" type="ORF">C447_12105</name>
</gene>
<feature type="transmembrane region" description="Helical" evidence="7">
    <location>
        <begin position="492"/>
        <end position="516"/>
    </location>
</feature>
<name>M0M006_9EURY</name>
<dbReference type="PROSITE" id="PS01271">
    <property type="entry name" value="NA_SULFATE"/>
    <property type="match status" value="1"/>
</dbReference>
<dbReference type="InterPro" id="IPR004680">
    <property type="entry name" value="Cit_transptr-like_dom"/>
</dbReference>